<reference evidence="5 6" key="1">
    <citation type="submission" date="2022-03" db="EMBL/GenBank/DDBJ databases">
        <authorList>
            <person name="Jo J.-H."/>
            <person name="Im W.-T."/>
        </authorList>
    </citation>
    <scope>NUCLEOTIDE SEQUENCE [LARGE SCALE GENOMIC DNA]</scope>
    <source>
        <strain evidence="5 6">SM33</strain>
    </source>
</reference>
<dbReference type="Proteomes" id="UP001203058">
    <property type="component" value="Unassembled WGS sequence"/>
</dbReference>
<evidence type="ECO:0000256" key="3">
    <source>
        <dbReference type="ARBA" id="ARBA00023295"/>
    </source>
</evidence>
<dbReference type="InterPro" id="IPR017853">
    <property type="entry name" value="GH"/>
</dbReference>
<dbReference type="Pfam" id="PF07745">
    <property type="entry name" value="Glyco_hydro_53"/>
    <property type="match status" value="1"/>
</dbReference>
<dbReference type="SUPFAM" id="SSF51445">
    <property type="entry name" value="(Trans)glycosidases"/>
    <property type="match status" value="1"/>
</dbReference>
<accession>A0ABS9VJ00</accession>
<dbReference type="EMBL" id="JAKZHW010000001">
    <property type="protein sequence ID" value="MCH8614945.1"/>
    <property type="molecule type" value="Genomic_DNA"/>
</dbReference>
<name>A0ABS9VJ00_9SPHN</name>
<feature type="chain" id="PRO_5044981122" description="Arabinogalactan endo-beta-1,4-galactanase" evidence="4">
    <location>
        <begin position="24"/>
        <end position="372"/>
    </location>
</feature>
<dbReference type="EC" id="3.2.1.89" evidence="4"/>
<keyword evidence="6" id="KW-1185">Reference proteome</keyword>
<evidence type="ECO:0000313" key="6">
    <source>
        <dbReference type="Proteomes" id="UP001203058"/>
    </source>
</evidence>
<dbReference type="InterPro" id="IPR011683">
    <property type="entry name" value="Glyco_hydro_53"/>
</dbReference>
<feature type="signal peptide" evidence="4">
    <location>
        <begin position="1"/>
        <end position="23"/>
    </location>
</feature>
<evidence type="ECO:0000256" key="4">
    <source>
        <dbReference type="RuleBase" id="RU361192"/>
    </source>
</evidence>
<evidence type="ECO:0000256" key="1">
    <source>
        <dbReference type="ARBA" id="ARBA00010687"/>
    </source>
</evidence>
<protein>
    <recommendedName>
        <fullName evidence="4">Arabinogalactan endo-beta-1,4-galactanase</fullName>
        <ecNumber evidence="4">3.2.1.89</ecNumber>
    </recommendedName>
</protein>
<keyword evidence="4" id="KW-0732">Signal</keyword>
<evidence type="ECO:0000256" key="2">
    <source>
        <dbReference type="ARBA" id="ARBA00022801"/>
    </source>
</evidence>
<proteinExistence type="inferred from homology"/>
<gene>
    <name evidence="5" type="ORF">LZ016_02340</name>
</gene>
<comment type="caution">
    <text evidence="5">The sequence shown here is derived from an EMBL/GenBank/DDBJ whole genome shotgun (WGS) entry which is preliminary data.</text>
</comment>
<comment type="similarity">
    <text evidence="1 4">Belongs to the glycosyl hydrolase 53 family.</text>
</comment>
<dbReference type="PANTHER" id="PTHR34983">
    <property type="entry name" value="ARABINOGALACTAN ENDO-BETA-1,4-GALACTANASE A"/>
    <property type="match status" value="1"/>
</dbReference>
<sequence length="372" mass="41411">MKVRILSALAALSAAVAPSQLLAAQPGLYLGADLSYVNEMEDCGAVYRLKGKPIDPFVLLKKEGGNLVRVRIWVDPTWTKYSNYDDVLKTIRRAHAAGLQALLDFHYSDDWADGGKQLTPAAWAKLSTDDQVKALYDYTLDTLRKLDADKAMPEMVQVGNETNPELLGGKVPGPPINWERNARLLNAGIQAVQEAGRSSSKMPRIMLHIAQPENVLPWFDAATKFGVTGYDLIGISYYKKWSTYSPDQLKATIAETKSRYGKDVIVVETGYPFTLEGADTASNLLGTDGLVPGYPATPEGQRKFMIDLTQLTLDAGGIGVVYWEPYWVSTKCGTRWGKGSDWENAAWFDYKNHDALPVFEWLRHNYRLPKTR</sequence>
<keyword evidence="3 4" id="KW-0326">Glycosidase</keyword>
<organism evidence="5 6">
    <name type="scientific">Sphingomonas telluris</name>
    <dbReference type="NCBI Taxonomy" id="2907998"/>
    <lineage>
        <taxon>Bacteria</taxon>
        <taxon>Pseudomonadati</taxon>
        <taxon>Pseudomonadota</taxon>
        <taxon>Alphaproteobacteria</taxon>
        <taxon>Sphingomonadales</taxon>
        <taxon>Sphingomonadaceae</taxon>
        <taxon>Sphingomonas</taxon>
    </lineage>
</organism>
<comment type="catalytic activity">
    <reaction evidence="4">
        <text>The enzyme specifically hydrolyzes (1-&gt;4)-beta-D-galactosidic linkages in type I arabinogalactans.</text>
        <dbReference type="EC" id="3.2.1.89"/>
    </reaction>
</comment>
<dbReference type="PANTHER" id="PTHR34983:SF2">
    <property type="entry name" value="ENDO-BETA-1,4-GALACTANASE"/>
    <property type="match status" value="1"/>
</dbReference>
<dbReference type="RefSeq" id="WP_241445586.1">
    <property type="nucleotide sequence ID" value="NZ_JAKZHW010000001.1"/>
</dbReference>
<dbReference type="Gene3D" id="3.20.20.80">
    <property type="entry name" value="Glycosidases"/>
    <property type="match status" value="1"/>
</dbReference>
<keyword evidence="2 4" id="KW-0378">Hydrolase</keyword>
<evidence type="ECO:0000313" key="5">
    <source>
        <dbReference type="EMBL" id="MCH8614945.1"/>
    </source>
</evidence>